<dbReference type="Pfam" id="PF04434">
    <property type="entry name" value="SWIM"/>
    <property type="match status" value="1"/>
</dbReference>
<dbReference type="PROSITE" id="PS50966">
    <property type="entry name" value="ZF_SWIM"/>
    <property type="match status" value="1"/>
</dbReference>
<organism evidence="7 8">
    <name type="scientific">Coptis chinensis</name>
    <dbReference type="NCBI Taxonomy" id="261450"/>
    <lineage>
        <taxon>Eukaryota</taxon>
        <taxon>Viridiplantae</taxon>
        <taxon>Streptophyta</taxon>
        <taxon>Embryophyta</taxon>
        <taxon>Tracheophyta</taxon>
        <taxon>Spermatophyta</taxon>
        <taxon>Magnoliopsida</taxon>
        <taxon>Ranunculales</taxon>
        <taxon>Ranunculaceae</taxon>
        <taxon>Coptidoideae</taxon>
        <taxon>Coptis</taxon>
    </lineage>
</organism>
<keyword evidence="2 4" id="KW-0863">Zinc-finger</keyword>
<evidence type="ECO:0000256" key="4">
    <source>
        <dbReference type="PROSITE-ProRule" id="PRU00325"/>
    </source>
</evidence>
<feature type="domain" description="SWIM-type" evidence="6">
    <location>
        <begin position="261"/>
        <end position="293"/>
    </location>
</feature>
<evidence type="ECO:0000313" key="8">
    <source>
        <dbReference type="Proteomes" id="UP000631114"/>
    </source>
</evidence>
<dbReference type="SMART" id="SM00575">
    <property type="entry name" value="ZnF_PMZ"/>
    <property type="match status" value="1"/>
</dbReference>
<evidence type="ECO:0000256" key="1">
    <source>
        <dbReference type="ARBA" id="ARBA00022723"/>
    </source>
</evidence>
<evidence type="ECO:0000259" key="6">
    <source>
        <dbReference type="PROSITE" id="PS50966"/>
    </source>
</evidence>
<dbReference type="InterPro" id="IPR006564">
    <property type="entry name" value="Znf_PMZ"/>
</dbReference>
<feature type="chain" id="PRO_5032984779" description="SWIM-type domain-containing protein" evidence="5">
    <location>
        <begin position="24"/>
        <end position="330"/>
    </location>
</feature>
<evidence type="ECO:0000256" key="2">
    <source>
        <dbReference type="ARBA" id="ARBA00022771"/>
    </source>
</evidence>
<protein>
    <recommendedName>
        <fullName evidence="6">SWIM-type domain-containing protein</fullName>
    </recommendedName>
</protein>
<keyword evidence="3" id="KW-0862">Zinc</keyword>
<dbReference type="PANTHER" id="PTHR31973">
    <property type="entry name" value="POLYPROTEIN, PUTATIVE-RELATED"/>
    <property type="match status" value="1"/>
</dbReference>
<dbReference type="InterPro" id="IPR007527">
    <property type="entry name" value="Znf_SWIM"/>
</dbReference>
<keyword evidence="5" id="KW-0732">Signal</keyword>
<feature type="signal peptide" evidence="5">
    <location>
        <begin position="1"/>
        <end position="23"/>
    </location>
</feature>
<keyword evidence="1" id="KW-0479">Metal-binding</keyword>
<dbReference type="AlphaFoldDB" id="A0A835M335"/>
<comment type="caution">
    <text evidence="7">The sequence shown here is derived from an EMBL/GenBank/DDBJ whole genome shotgun (WGS) entry which is preliminary data.</text>
</comment>
<name>A0A835M335_9MAGN</name>
<reference evidence="7 8" key="1">
    <citation type="submission" date="2020-10" db="EMBL/GenBank/DDBJ databases">
        <title>The Coptis chinensis genome and diversification of protoberbering-type alkaloids.</title>
        <authorList>
            <person name="Wang B."/>
            <person name="Shu S."/>
            <person name="Song C."/>
            <person name="Liu Y."/>
        </authorList>
    </citation>
    <scope>NUCLEOTIDE SEQUENCE [LARGE SCALE GENOMIC DNA]</scope>
    <source>
        <strain evidence="7">HL-2020</strain>
        <tissue evidence="7">Leaf</tissue>
    </source>
</reference>
<dbReference type="Proteomes" id="UP000631114">
    <property type="component" value="Unassembled WGS sequence"/>
</dbReference>
<keyword evidence="8" id="KW-1185">Reference proteome</keyword>
<dbReference type="GO" id="GO:0008270">
    <property type="term" value="F:zinc ion binding"/>
    <property type="evidence" value="ECO:0007669"/>
    <property type="project" value="UniProtKB-KW"/>
</dbReference>
<sequence>MSRSSRRVFNLFCFAKAMYMVLSDVIEDLNVGVGGNDILKNLDVGGDGGSDTEDDQYEYGDRFGLVFGNKKDAGYNSCESDDEDYDYIPIYSDCSDNELDKDIDPIVMDEEVKNLEEEIQDTTSDTCTKTLKKLSMVSYGRIWLGKHHRHTREPRSCWARAHFDWTAKCDQLTNNFSESFNSWILHIRDKPCVHFINQYNLDLLNLMYTRKELSMELLEGDVVPNVLFMIKKREMRYNWYEVRVVSDTEYLVVNTKKGSRYNVDLVKLECSCIEWQLSGVPCVHGIVVIRQTRGDKWARYCSPYFSVEAFRQTYSNYLYPLDNIEEWPEI</sequence>
<gene>
    <name evidence="7" type="ORF">IFM89_019609</name>
</gene>
<dbReference type="PANTHER" id="PTHR31973:SF187">
    <property type="entry name" value="MUTATOR TRANSPOSASE MUDRA PROTEIN"/>
    <property type="match status" value="1"/>
</dbReference>
<evidence type="ECO:0000313" key="7">
    <source>
        <dbReference type="EMBL" id="KAF9614632.1"/>
    </source>
</evidence>
<dbReference type="EMBL" id="JADFTS010000003">
    <property type="protein sequence ID" value="KAF9614632.1"/>
    <property type="molecule type" value="Genomic_DNA"/>
</dbReference>
<dbReference type="OrthoDB" id="1937322at2759"/>
<accession>A0A835M335</accession>
<evidence type="ECO:0000256" key="3">
    <source>
        <dbReference type="ARBA" id="ARBA00022833"/>
    </source>
</evidence>
<evidence type="ECO:0000256" key="5">
    <source>
        <dbReference type="SAM" id="SignalP"/>
    </source>
</evidence>
<feature type="non-terminal residue" evidence="7">
    <location>
        <position position="330"/>
    </location>
</feature>
<proteinExistence type="predicted"/>